<dbReference type="GO" id="GO:0046872">
    <property type="term" value="F:metal ion binding"/>
    <property type="evidence" value="ECO:0007669"/>
    <property type="project" value="UniProtKB-KW"/>
</dbReference>
<evidence type="ECO:0000256" key="3">
    <source>
        <dbReference type="ARBA" id="ARBA00022723"/>
    </source>
</evidence>
<dbReference type="Proteomes" id="UP000591626">
    <property type="component" value="Unassembled WGS sequence"/>
</dbReference>
<keyword evidence="2" id="KW-0540">Nuclease</keyword>
<evidence type="ECO:0000256" key="2">
    <source>
        <dbReference type="ARBA" id="ARBA00022722"/>
    </source>
</evidence>
<keyword evidence="5" id="KW-0460">Magnesium</keyword>
<dbReference type="GO" id="GO:0016787">
    <property type="term" value="F:hydrolase activity"/>
    <property type="evidence" value="ECO:0007669"/>
    <property type="project" value="UniProtKB-KW"/>
</dbReference>
<evidence type="ECO:0000256" key="1">
    <source>
        <dbReference type="ARBA" id="ARBA00022649"/>
    </source>
</evidence>
<evidence type="ECO:0000313" key="8">
    <source>
        <dbReference type="Proteomes" id="UP000591626"/>
    </source>
</evidence>
<comment type="caution">
    <text evidence="7">The sequence shown here is derived from an EMBL/GenBank/DDBJ whole genome shotgun (WGS) entry which is preliminary data.</text>
</comment>
<dbReference type="Gene3D" id="3.40.50.1010">
    <property type="entry name" value="5'-nuclease"/>
    <property type="match status" value="1"/>
</dbReference>
<keyword evidence="1" id="KW-1277">Toxin-antitoxin system</keyword>
<dbReference type="AlphaFoldDB" id="A0AAP7CCZ0"/>
<dbReference type="SUPFAM" id="SSF88723">
    <property type="entry name" value="PIN domain-like"/>
    <property type="match status" value="1"/>
</dbReference>
<evidence type="ECO:0000313" key="7">
    <source>
        <dbReference type="EMBL" id="NJJ04008.1"/>
    </source>
</evidence>
<keyword evidence="3" id="KW-0479">Metal-binding</keyword>
<organism evidence="7 8">
    <name type="scientific">Corynebacterium coyleae</name>
    <dbReference type="NCBI Taxonomy" id="53374"/>
    <lineage>
        <taxon>Bacteria</taxon>
        <taxon>Bacillati</taxon>
        <taxon>Actinomycetota</taxon>
        <taxon>Actinomycetes</taxon>
        <taxon>Mycobacteriales</taxon>
        <taxon>Corynebacteriaceae</taxon>
        <taxon>Corynebacterium</taxon>
    </lineage>
</organism>
<reference evidence="7 8" key="1">
    <citation type="submission" date="2020-03" db="EMBL/GenBank/DDBJ databases">
        <title>Draft genome sequences of bacterial isolates from the female urobiome.</title>
        <authorList>
            <person name="Miller-Ensminger T."/>
            <person name="Wolfe A.J."/>
            <person name="Putonti C."/>
        </authorList>
    </citation>
    <scope>NUCLEOTIDE SEQUENCE [LARGE SCALE GENOMIC DNA]</scope>
    <source>
        <strain evidence="7 8">UMB8490</strain>
    </source>
</reference>
<gene>
    <name evidence="7" type="ORF">HC138_06545</name>
</gene>
<sequence>MRSTICARTGTDMRRVYADTSAMGCLLKLEPHTHAMRLWLEAGEYEVVSSDLLEIELRRLAVRLGRPQGEATMILRGISIAELGRGTLRAASMLPMPYLRTLDAIHLQAALDVEADAVLTYDDRLAEAAREVGLEVIAP</sequence>
<evidence type="ECO:0000256" key="5">
    <source>
        <dbReference type="ARBA" id="ARBA00022842"/>
    </source>
</evidence>
<feature type="domain" description="PIN" evidence="6">
    <location>
        <begin position="16"/>
        <end position="130"/>
    </location>
</feature>
<proteinExistence type="predicted"/>
<accession>A0AAP7CCZ0</accession>
<name>A0AAP7CCZ0_9CORY</name>
<dbReference type="CDD" id="cd09874">
    <property type="entry name" value="PIN_MT3492-like"/>
    <property type="match status" value="1"/>
</dbReference>
<keyword evidence="4" id="KW-0378">Hydrolase</keyword>
<dbReference type="EMBL" id="JAAUVV010000010">
    <property type="protein sequence ID" value="NJJ04008.1"/>
    <property type="molecule type" value="Genomic_DNA"/>
</dbReference>
<evidence type="ECO:0000256" key="4">
    <source>
        <dbReference type="ARBA" id="ARBA00022801"/>
    </source>
</evidence>
<dbReference type="GO" id="GO:0004518">
    <property type="term" value="F:nuclease activity"/>
    <property type="evidence" value="ECO:0007669"/>
    <property type="project" value="UniProtKB-KW"/>
</dbReference>
<evidence type="ECO:0000259" key="6">
    <source>
        <dbReference type="Pfam" id="PF01850"/>
    </source>
</evidence>
<dbReference type="Pfam" id="PF01850">
    <property type="entry name" value="PIN"/>
    <property type="match status" value="1"/>
</dbReference>
<dbReference type="InterPro" id="IPR002716">
    <property type="entry name" value="PIN_dom"/>
</dbReference>
<dbReference type="InterPro" id="IPR029060">
    <property type="entry name" value="PIN-like_dom_sf"/>
</dbReference>
<protein>
    <submittedName>
        <fullName evidence="7">Type II toxin-antitoxin system VapC family toxin</fullName>
    </submittedName>
</protein>